<proteinExistence type="predicted"/>
<evidence type="ECO:0000313" key="3">
    <source>
        <dbReference type="Proteomes" id="UP000255108"/>
    </source>
</evidence>
<accession>A0A377SST5</accession>
<dbReference type="Pfam" id="PF03695">
    <property type="entry name" value="UPF0149"/>
    <property type="match status" value="1"/>
</dbReference>
<dbReference type="EMBL" id="UGHR01000003">
    <property type="protein sequence ID" value="STR45124.1"/>
    <property type="molecule type" value="Genomic_DNA"/>
</dbReference>
<dbReference type="AlphaFoldDB" id="A0A377SST5"/>
<evidence type="ECO:0000313" key="4">
    <source>
        <dbReference type="Proteomes" id="UP000295794"/>
    </source>
</evidence>
<dbReference type="RefSeq" id="WP_115228834.1">
    <property type="nucleotide sequence ID" value="NZ_CAWOLO010000016.1"/>
</dbReference>
<dbReference type="NCBIfam" id="TIGR02292">
    <property type="entry name" value="ygfB_yecA"/>
    <property type="match status" value="1"/>
</dbReference>
<organism evidence="1 3">
    <name type="scientific">Iodobacter fluviatilis</name>
    <dbReference type="NCBI Taxonomy" id="537"/>
    <lineage>
        <taxon>Bacteria</taxon>
        <taxon>Pseudomonadati</taxon>
        <taxon>Pseudomonadota</taxon>
        <taxon>Betaproteobacteria</taxon>
        <taxon>Neisseriales</taxon>
        <taxon>Chitinibacteraceae</taxon>
        <taxon>Iodobacter</taxon>
    </lineage>
</organism>
<gene>
    <name evidence="2" type="ORF">EV682_11663</name>
    <name evidence="1" type="ORF">NCTC11159_03670</name>
</gene>
<dbReference type="InterPro" id="IPR011978">
    <property type="entry name" value="YgfB-like"/>
</dbReference>
<sequence length="205" mass="23140">MLSPKDAELFAVLSDDDLDLLADFLESDAAPEQAMDLSMLHGFLTAQLVGPEEIPADEWFAQVWGENGERPKFASNAEKEKIEGLILRLYNQLMDELADAENAFSPIVYVDEESGQDISQQWCYGFTLGTSMNPDAWQEMMDDEEYAQLVYPILVCADDEGRANLESDGQDMAEFEHEVAASLVDIIPEIRDFWIDRRGVPKLKH</sequence>
<dbReference type="InterPro" id="IPR036255">
    <property type="entry name" value="YgfB-like_sf"/>
</dbReference>
<keyword evidence="4" id="KW-1185">Reference proteome</keyword>
<name>A0A377SST5_9NEIS</name>
<dbReference type="Proteomes" id="UP000295794">
    <property type="component" value="Unassembled WGS sequence"/>
</dbReference>
<dbReference type="Gene3D" id="1.20.120.740">
    <property type="entry name" value="YgfB uncharacterised protein family UPF0149, PF03695"/>
    <property type="match status" value="1"/>
</dbReference>
<evidence type="ECO:0000313" key="2">
    <source>
        <dbReference type="EMBL" id="TCU82229.1"/>
    </source>
</evidence>
<dbReference type="SUPFAM" id="SSF101327">
    <property type="entry name" value="YgfB-like"/>
    <property type="match status" value="1"/>
</dbReference>
<dbReference type="EMBL" id="SMBT01000016">
    <property type="protein sequence ID" value="TCU82229.1"/>
    <property type="molecule type" value="Genomic_DNA"/>
</dbReference>
<dbReference type="OrthoDB" id="570299at2"/>
<reference evidence="2 4" key="2">
    <citation type="submission" date="2019-03" db="EMBL/GenBank/DDBJ databases">
        <title>Genomic Encyclopedia of Type Strains, Phase IV (KMG-IV): sequencing the most valuable type-strain genomes for metagenomic binning, comparative biology and taxonomic classification.</title>
        <authorList>
            <person name="Goeker M."/>
        </authorList>
    </citation>
    <scope>NUCLEOTIDE SEQUENCE [LARGE SCALE GENOMIC DNA]</scope>
    <source>
        <strain evidence="2 4">DSM 3764</strain>
    </source>
</reference>
<protein>
    <submittedName>
        <fullName evidence="1">Predicted metal-binding protein related to the C-terminal domain of SecA</fullName>
    </submittedName>
</protein>
<reference evidence="1 3" key="1">
    <citation type="submission" date="2018-06" db="EMBL/GenBank/DDBJ databases">
        <authorList>
            <consortium name="Pathogen Informatics"/>
            <person name="Doyle S."/>
        </authorList>
    </citation>
    <scope>NUCLEOTIDE SEQUENCE [LARGE SCALE GENOMIC DNA]</scope>
    <source>
        <strain evidence="1 3">NCTC11159</strain>
    </source>
</reference>
<evidence type="ECO:0000313" key="1">
    <source>
        <dbReference type="EMBL" id="STR45124.1"/>
    </source>
</evidence>
<dbReference type="Proteomes" id="UP000255108">
    <property type="component" value="Unassembled WGS sequence"/>
</dbReference>